<feature type="region of interest" description="Disordered" evidence="1">
    <location>
        <begin position="72"/>
        <end position="97"/>
    </location>
</feature>
<evidence type="ECO:0000313" key="4">
    <source>
        <dbReference type="Proteomes" id="UP000823388"/>
    </source>
</evidence>
<evidence type="ECO:0000313" key="3">
    <source>
        <dbReference type="EMBL" id="KAG2581738.1"/>
    </source>
</evidence>
<evidence type="ECO:0000256" key="2">
    <source>
        <dbReference type="SAM" id="SignalP"/>
    </source>
</evidence>
<dbReference type="AlphaFoldDB" id="A0A8T0R9F2"/>
<dbReference type="EMBL" id="CM029047">
    <property type="protein sequence ID" value="KAG2581738.1"/>
    <property type="molecule type" value="Genomic_DNA"/>
</dbReference>
<sequence>MPTCMGNTWLFYFFILIETPYMKFILQSSDAPENCGFTRWVDPAPIDSVQEFIEYLQIKIFDLECKMNHYEEVSEGNKDDEDDDTSNAAASQDEPCTIPYCNCPCHKKKGPAPPAPPPAPPAMGGYCGEGSTQFATWGYGY</sequence>
<organism evidence="3 4">
    <name type="scientific">Panicum virgatum</name>
    <name type="common">Blackwell switchgrass</name>
    <dbReference type="NCBI Taxonomy" id="38727"/>
    <lineage>
        <taxon>Eukaryota</taxon>
        <taxon>Viridiplantae</taxon>
        <taxon>Streptophyta</taxon>
        <taxon>Embryophyta</taxon>
        <taxon>Tracheophyta</taxon>
        <taxon>Spermatophyta</taxon>
        <taxon>Magnoliopsida</taxon>
        <taxon>Liliopsida</taxon>
        <taxon>Poales</taxon>
        <taxon>Poaceae</taxon>
        <taxon>PACMAD clade</taxon>
        <taxon>Panicoideae</taxon>
        <taxon>Panicodae</taxon>
        <taxon>Paniceae</taxon>
        <taxon>Panicinae</taxon>
        <taxon>Panicum</taxon>
        <taxon>Panicum sect. Hiantes</taxon>
    </lineage>
</organism>
<gene>
    <name evidence="3" type="ORF">PVAP13_6KG064405</name>
</gene>
<feature type="signal peptide" evidence="2">
    <location>
        <begin position="1"/>
        <end position="19"/>
    </location>
</feature>
<feature type="chain" id="PRO_5035858189" evidence="2">
    <location>
        <begin position="20"/>
        <end position="141"/>
    </location>
</feature>
<protein>
    <submittedName>
        <fullName evidence="3">Uncharacterized protein</fullName>
    </submittedName>
</protein>
<proteinExistence type="predicted"/>
<dbReference type="Proteomes" id="UP000823388">
    <property type="component" value="Chromosome 6K"/>
</dbReference>
<accession>A0A8T0R9F2</accession>
<evidence type="ECO:0000256" key="1">
    <source>
        <dbReference type="SAM" id="MobiDB-lite"/>
    </source>
</evidence>
<keyword evidence="2" id="KW-0732">Signal</keyword>
<name>A0A8T0R9F2_PANVG</name>
<reference evidence="3 4" key="1">
    <citation type="submission" date="2020-05" db="EMBL/GenBank/DDBJ databases">
        <title>WGS assembly of Panicum virgatum.</title>
        <authorList>
            <person name="Lovell J.T."/>
            <person name="Jenkins J."/>
            <person name="Shu S."/>
            <person name="Juenger T.E."/>
            <person name="Schmutz J."/>
        </authorList>
    </citation>
    <scope>NUCLEOTIDE SEQUENCE [LARGE SCALE GENOMIC DNA]</scope>
    <source>
        <strain evidence="4">cv. AP13</strain>
    </source>
</reference>
<comment type="caution">
    <text evidence="3">The sequence shown here is derived from an EMBL/GenBank/DDBJ whole genome shotgun (WGS) entry which is preliminary data.</text>
</comment>
<keyword evidence="4" id="KW-1185">Reference proteome</keyword>